<proteinExistence type="predicted"/>
<dbReference type="SUPFAM" id="SSF140869">
    <property type="entry name" value="GUN4-like"/>
    <property type="match status" value="1"/>
</dbReference>
<dbReference type="PANTHER" id="PTHR34800:SF1">
    <property type="entry name" value="TETRAPYRROLE-BINDING PROTEIN, CHLOROPLASTIC"/>
    <property type="match status" value="1"/>
</dbReference>
<dbReference type="CDD" id="cd16383">
    <property type="entry name" value="GUN4"/>
    <property type="match status" value="1"/>
</dbReference>
<feature type="domain" description="GUN4-like" evidence="1">
    <location>
        <begin position="95"/>
        <end position="235"/>
    </location>
</feature>
<protein>
    <recommendedName>
        <fullName evidence="1">GUN4-like domain-containing protein</fullName>
    </recommendedName>
</protein>
<evidence type="ECO:0000259" key="1">
    <source>
        <dbReference type="Pfam" id="PF05419"/>
    </source>
</evidence>
<dbReference type="AlphaFoldDB" id="A0A1G4NVN9"/>
<keyword evidence="2" id="KW-0934">Plastid</keyword>
<dbReference type="Gene3D" id="1.25.40.620">
    <property type="match status" value="1"/>
</dbReference>
<dbReference type="InterPro" id="IPR008629">
    <property type="entry name" value="GUN4-like"/>
</dbReference>
<dbReference type="GO" id="GO:0046906">
    <property type="term" value="F:tetrapyrrole binding"/>
    <property type="evidence" value="ECO:0007669"/>
    <property type="project" value="TreeGrafter"/>
</dbReference>
<reference evidence="2" key="2">
    <citation type="submission" date="2016-10" db="EMBL/GenBank/DDBJ databases">
        <authorList>
            <person name="de Groot N.N."/>
        </authorList>
    </citation>
    <scope>NUCLEOTIDE SEQUENCE</scope>
    <source>
        <strain evidence="2">J.0256</strain>
    </source>
</reference>
<dbReference type="InterPro" id="IPR037215">
    <property type="entry name" value="GUN4-like_sf"/>
</dbReference>
<organism evidence="2">
    <name type="scientific">Liagoropsis maxima</name>
    <dbReference type="NCBI Taxonomy" id="1653392"/>
    <lineage>
        <taxon>Eukaryota</taxon>
        <taxon>Rhodophyta</taxon>
        <taxon>Florideophyceae</taxon>
        <taxon>Nemaliophycidae</taxon>
        <taxon>Nemaliales</taxon>
        <taxon>Liagoraceae</taxon>
        <taxon>Liagoropsis</taxon>
    </lineage>
</organism>
<accession>A0A1G4NVN9</accession>
<name>A0A1G4NVN9_9FLOR</name>
<dbReference type="GeneID" id="30000990"/>
<geneLocation type="chloroplast" evidence="2"/>
<reference evidence="2" key="1">
    <citation type="submission" date="2016-10" db="EMBL/GenBank/DDBJ databases">
        <title>Chloroplast genomes as a tool to resolve red algal phylogenies: a case study in the Nemaliales.</title>
        <authorList>
            <person name="Costa J.F."/>
            <person name="Lin S.M."/>
            <person name="Macaya E.C."/>
            <person name="Fernandez-Garcia C."/>
            <person name="Verbruggen H."/>
        </authorList>
    </citation>
    <scope>NUCLEOTIDE SEQUENCE</scope>
    <source>
        <strain evidence="2">J.0256</strain>
    </source>
</reference>
<dbReference type="Pfam" id="PF05419">
    <property type="entry name" value="GUN4"/>
    <property type="match status" value="1"/>
</dbReference>
<gene>
    <name evidence="2" type="primary">ycf53</name>
    <name evidence="2" type="ORF">J0256_25</name>
</gene>
<evidence type="ECO:0000313" key="2">
    <source>
        <dbReference type="EMBL" id="SCW22695.1"/>
    </source>
</evidence>
<dbReference type="PANTHER" id="PTHR34800">
    <property type="entry name" value="TETRAPYRROLE-BINDING PROTEIN, CHLOROPLASTIC"/>
    <property type="match status" value="1"/>
</dbReference>
<dbReference type="RefSeq" id="YP_009314441.1">
    <property type="nucleotide sequence ID" value="NC_031662.1"/>
</dbReference>
<dbReference type="Gene3D" id="1.10.10.1770">
    <property type="entry name" value="Gun4-like"/>
    <property type="match status" value="1"/>
</dbReference>
<sequence>MDDLDENFQTLLTLLSLNDDALRSQQLSLVNQIYNSGCNTHNQLLSVLLSRYFDDSIEVNCIDGLIFELLLKSRDDDINSMLKQNLPHGIVPLKSDIDIDYFPLQQLLVAKQFQQADKLTQVLLCNLSQLLGQHKRQWLYFTDICILPIVDLRTIDKLWQVHSEGLFGLSVQRSIWLSTNSNWEKFWTKIGWKVNNVSCRYPQEFTWNITAPAGHLPLFNQLRGVQVLAALFAHPAWIESIH</sequence>
<keyword evidence="2" id="KW-0150">Chloroplast</keyword>
<dbReference type="EMBL" id="LT622870">
    <property type="protein sequence ID" value="SCW22695.1"/>
    <property type="molecule type" value="Genomic_DNA"/>
</dbReference>